<dbReference type="PANTHER" id="PTHR30469:SF15">
    <property type="entry name" value="HLYD FAMILY OF SECRETION PROTEINS"/>
    <property type="match status" value="1"/>
</dbReference>
<dbReference type="Gene3D" id="2.40.420.20">
    <property type="match status" value="1"/>
</dbReference>
<dbReference type="GO" id="GO:0015562">
    <property type="term" value="F:efflux transmembrane transporter activity"/>
    <property type="evidence" value="ECO:0007669"/>
    <property type="project" value="TreeGrafter"/>
</dbReference>
<proteinExistence type="inferred from homology"/>
<organism evidence="6 7">
    <name type="scientific">Ancylobacter polymorphus</name>
    <dbReference type="NCBI Taxonomy" id="223390"/>
    <lineage>
        <taxon>Bacteria</taxon>
        <taxon>Pseudomonadati</taxon>
        <taxon>Pseudomonadota</taxon>
        <taxon>Alphaproteobacteria</taxon>
        <taxon>Hyphomicrobiales</taxon>
        <taxon>Xanthobacteraceae</taxon>
        <taxon>Ancylobacter</taxon>
    </lineage>
</organism>
<dbReference type="Gene3D" id="1.10.287.470">
    <property type="entry name" value="Helix hairpin bin"/>
    <property type="match status" value="1"/>
</dbReference>
<evidence type="ECO:0000256" key="1">
    <source>
        <dbReference type="ARBA" id="ARBA00009477"/>
    </source>
</evidence>
<feature type="domain" description="YknX-like C-terminal permuted SH3-like" evidence="5">
    <location>
        <begin position="292"/>
        <end position="357"/>
    </location>
</feature>
<dbReference type="KEGG" id="apol:K9D25_00270"/>
<dbReference type="InterPro" id="IPR058625">
    <property type="entry name" value="MdtA-like_BSH"/>
</dbReference>
<gene>
    <name evidence="6" type="ORF">K9D25_00270</name>
</gene>
<dbReference type="InterPro" id="IPR058637">
    <property type="entry name" value="YknX-like_C"/>
</dbReference>
<evidence type="ECO:0000259" key="4">
    <source>
        <dbReference type="Pfam" id="PF25954"/>
    </source>
</evidence>
<evidence type="ECO:0000313" key="6">
    <source>
        <dbReference type="EMBL" id="UOK71197.1"/>
    </source>
</evidence>
<reference evidence="6" key="1">
    <citation type="submission" date="2021-09" db="EMBL/GenBank/DDBJ databases">
        <title>Network and meta-omics reveal the key degrader and cooperation patterns in an efficient 1,4-dioxane-degrading microbial community.</title>
        <authorList>
            <person name="Dai C."/>
        </authorList>
    </citation>
    <scope>NUCLEOTIDE SEQUENCE</scope>
    <source>
        <strain evidence="6">ZM13</strain>
    </source>
</reference>
<dbReference type="PANTHER" id="PTHR30469">
    <property type="entry name" value="MULTIDRUG RESISTANCE PROTEIN MDTA"/>
    <property type="match status" value="1"/>
</dbReference>
<feature type="domain" description="CusB-like beta-barrel" evidence="4">
    <location>
        <begin position="211"/>
        <end position="284"/>
    </location>
</feature>
<dbReference type="GO" id="GO:1990281">
    <property type="term" value="C:efflux pump complex"/>
    <property type="evidence" value="ECO:0007669"/>
    <property type="project" value="TreeGrafter"/>
</dbReference>
<keyword evidence="2" id="KW-0175">Coiled coil</keyword>
<evidence type="ECO:0000259" key="5">
    <source>
        <dbReference type="Pfam" id="PF25989"/>
    </source>
</evidence>
<evidence type="ECO:0000256" key="2">
    <source>
        <dbReference type="SAM" id="Coils"/>
    </source>
</evidence>
<dbReference type="AlphaFoldDB" id="A0A9E7D3V8"/>
<dbReference type="NCBIfam" id="TIGR01730">
    <property type="entry name" value="RND_mfp"/>
    <property type="match status" value="1"/>
</dbReference>
<feature type="domain" description="Multidrug resistance protein MdtA-like barrel-sandwich hybrid" evidence="3">
    <location>
        <begin position="78"/>
        <end position="200"/>
    </location>
</feature>
<dbReference type="EMBL" id="CP083239">
    <property type="protein sequence ID" value="UOK71197.1"/>
    <property type="molecule type" value="Genomic_DNA"/>
</dbReference>
<dbReference type="InterPro" id="IPR058792">
    <property type="entry name" value="Beta-barrel_RND_2"/>
</dbReference>
<protein>
    <submittedName>
        <fullName evidence="6">Efflux RND transporter periplasmic adaptor subunit</fullName>
    </submittedName>
</protein>
<accession>A0A9E7D3V8</accession>
<dbReference type="Pfam" id="PF25989">
    <property type="entry name" value="YknX_C"/>
    <property type="match status" value="1"/>
</dbReference>
<comment type="similarity">
    <text evidence="1">Belongs to the membrane fusion protein (MFP) (TC 8.A.1) family.</text>
</comment>
<dbReference type="InterPro" id="IPR006143">
    <property type="entry name" value="RND_pump_MFP"/>
</dbReference>
<dbReference type="FunFam" id="2.40.30.170:FF:000010">
    <property type="entry name" value="Efflux RND transporter periplasmic adaptor subunit"/>
    <property type="match status" value="1"/>
</dbReference>
<sequence length="366" mass="38607">MRRRSALLLTIAVLAGAGWLAHDRGWVDVGSLFGARSQAKAAAQPAAARKVPVEVAPARAASVTTDISSIGSLQSDESVQVASEVAGRIQEIGFREGQHVKAGDVLVQLDAALVKASLDETEARLELAQANFGRAQQLQKSGSGTARALDEAQAELNTARALLNSQRVQIAKHTITAPFDGVVGLRTVSNGAYIAVGTELVNLEKIDTLKLDFKVPETQLSSIAENQTVTITLDALPGRSFTGTIYAIDPMVDVNGRSLSVRARLDNKDLTLRPGLFARVVVKGREARDAVFVPESAIVPRGQERLVWQIVDGKAQQLKVELGQRAKGEVEVKGVAPGASIVVAGQGRLQPGAVVEVVPPPPAPQG</sequence>
<feature type="coiled-coil region" evidence="2">
    <location>
        <begin position="111"/>
        <end position="169"/>
    </location>
</feature>
<dbReference type="Pfam" id="PF25917">
    <property type="entry name" value="BSH_RND"/>
    <property type="match status" value="1"/>
</dbReference>
<dbReference type="Pfam" id="PF25954">
    <property type="entry name" value="Beta-barrel_RND_2"/>
    <property type="match status" value="1"/>
</dbReference>
<dbReference type="Proteomes" id="UP000831684">
    <property type="component" value="Chromosome"/>
</dbReference>
<evidence type="ECO:0000313" key="7">
    <source>
        <dbReference type="Proteomes" id="UP000831684"/>
    </source>
</evidence>
<name>A0A9E7D3V8_9HYPH</name>
<evidence type="ECO:0000259" key="3">
    <source>
        <dbReference type="Pfam" id="PF25917"/>
    </source>
</evidence>
<dbReference type="Gene3D" id="2.40.50.100">
    <property type="match status" value="1"/>
</dbReference>
<dbReference type="SUPFAM" id="SSF111369">
    <property type="entry name" value="HlyD-like secretion proteins"/>
    <property type="match status" value="1"/>
</dbReference>
<dbReference type="Gene3D" id="2.40.30.170">
    <property type="match status" value="1"/>
</dbReference>
<dbReference type="RefSeq" id="WP_244378145.1">
    <property type="nucleotide sequence ID" value="NZ_CP083239.1"/>
</dbReference>